<dbReference type="PANTHER" id="PTHR35167">
    <property type="entry name" value="OS05G0216466 PROTEIN"/>
    <property type="match status" value="1"/>
</dbReference>
<accession>G7IL67</accession>
<dbReference type="PANTHER" id="PTHR35167:SF3">
    <property type="entry name" value="OS05G0216466 PROTEIN"/>
    <property type="match status" value="1"/>
</dbReference>
<evidence type="ECO:0000313" key="4">
    <source>
        <dbReference type="EnsemblPlants" id="AES63355"/>
    </source>
</evidence>
<reference evidence="2 5" key="2">
    <citation type="journal article" date="2014" name="BMC Genomics">
        <title>An improved genome release (version Mt4.0) for the model legume Medicago truncatula.</title>
        <authorList>
            <person name="Tang H."/>
            <person name="Krishnakumar V."/>
            <person name="Bidwell S."/>
            <person name="Rosen B."/>
            <person name="Chan A."/>
            <person name="Zhou S."/>
            <person name="Gentzbittel L."/>
            <person name="Childs K.L."/>
            <person name="Yandell M."/>
            <person name="Gundlach H."/>
            <person name="Mayer K.F."/>
            <person name="Schwartz D.C."/>
            <person name="Town C.D."/>
        </authorList>
    </citation>
    <scope>GENOME REANNOTATION</scope>
    <source>
        <strain evidence="4 5">cv. Jemalong A17</strain>
    </source>
</reference>
<dbReference type="AlphaFoldDB" id="G7IL67"/>
<evidence type="ECO:0000313" key="6">
    <source>
        <dbReference type="Proteomes" id="UP000265566"/>
    </source>
</evidence>
<dbReference type="Proteomes" id="UP000002051">
    <property type="component" value="Chromosome 2"/>
</dbReference>
<reference evidence="6" key="4">
    <citation type="journal article" date="2018" name="Nat. Plants">
        <title>Whole-genome landscape of Medicago truncatula symbiotic genes.</title>
        <authorList>
            <person name="Pecrix Y."/>
            <person name="Staton S.E."/>
            <person name="Sallet E."/>
            <person name="Lelandais-Briere C."/>
            <person name="Moreau S."/>
            <person name="Carrere S."/>
            <person name="Blein T."/>
            <person name="Jardinaud M.F."/>
            <person name="Latrasse D."/>
            <person name="Zouine M."/>
            <person name="Zahm M."/>
            <person name="Kreplak J."/>
            <person name="Mayjonade B."/>
            <person name="Satge C."/>
            <person name="Perez M."/>
            <person name="Cauet S."/>
            <person name="Marande W."/>
            <person name="Chantry-Darmon C."/>
            <person name="Lopez-Roques C."/>
            <person name="Bouchez O."/>
            <person name="Berard A."/>
            <person name="Debelle F."/>
            <person name="Munos S."/>
            <person name="Bendahmane A."/>
            <person name="Berges H."/>
            <person name="Niebel A."/>
            <person name="Buitink J."/>
            <person name="Frugier F."/>
            <person name="Benhamed M."/>
            <person name="Crespi M."/>
            <person name="Gouzy J."/>
            <person name="Gamas P."/>
        </authorList>
    </citation>
    <scope>NUCLEOTIDE SEQUENCE [LARGE SCALE GENOMIC DNA]</scope>
    <source>
        <strain evidence="6">cv. Jemalong A17</strain>
    </source>
</reference>
<dbReference type="EnsemblPlants" id="AES63355">
    <property type="protein sequence ID" value="AES63355"/>
    <property type="gene ID" value="MTR_2g007860"/>
</dbReference>
<evidence type="ECO:0000313" key="3">
    <source>
        <dbReference type="EMBL" id="RHN71587.1"/>
    </source>
</evidence>
<protein>
    <submittedName>
        <fullName evidence="2 4">Uncharacterized protein</fullName>
    </submittedName>
</protein>
<dbReference type="EMBL" id="PSQE01000002">
    <property type="protein sequence ID" value="RHN71587.1"/>
    <property type="molecule type" value="Genomic_DNA"/>
</dbReference>
<keyword evidence="5" id="KW-1185">Reference proteome</keyword>
<dbReference type="OMA" id="YLDENCH"/>
<reference evidence="4" key="3">
    <citation type="submission" date="2015-04" db="UniProtKB">
        <authorList>
            <consortium name="EnsemblPlants"/>
        </authorList>
    </citation>
    <scope>IDENTIFICATION</scope>
    <source>
        <strain evidence="4">cv. Jemalong A17</strain>
    </source>
</reference>
<dbReference type="PaxDb" id="3880-AES63355"/>
<sequence>MACEKKNTQKKKYGFFSLTEIDAAKLLIELSNSTTYLDENCHSNSSNSVTVQSMTQRSKDSDDISPSSPTDSVEDVLAEIEEDERLRRKNKRFRYVEEVYRVTDPIVIVPPFNKN</sequence>
<organism evidence="2 5">
    <name type="scientific">Medicago truncatula</name>
    <name type="common">Barrel medic</name>
    <name type="synonym">Medicago tribuloides</name>
    <dbReference type="NCBI Taxonomy" id="3880"/>
    <lineage>
        <taxon>Eukaryota</taxon>
        <taxon>Viridiplantae</taxon>
        <taxon>Streptophyta</taxon>
        <taxon>Embryophyta</taxon>
        <taxon>Tracheophyta</taxon>
        <taxon>Spermatophyta</taxon>
        <taxon>Magnoliopsida</taxon>
        <taxon>eudicotyledons</taxon>
        <taxon>Gunneridae</taxon>
        <taxon>Pentapetalae</taxon>
        <taxon>rosids</taxon>
        <taxon>fabids</taxon>
        <taxon>Fabales</taxon>
        <taxon>Fabaceae</taxon>
        <taxon>Papilionoideae</taxon>
        <taxon>50 kb inversion clade</taxon>
        <taxon>NPAAA clade</taxon>
        <taxon>Hologalegina</taxon>
        <taxon>IRL clade</taxon>
        <taxon>Trifolieae</taxon>
        <taxon>Medicago</taxon>
    </lineage>
</organism>
<proteinExistence type="predicted"/>
<evidence type="ECO:0000313" key="2">
    <source>
        <dbReference type="EMBL" id="AES63355.1"/>
    </source>
</evidence>
<name>G7IL67_MEDTR</name>
<evidence type="ECO:0000313" key="5">
    <source>
        <dbReference type="Proteomes" id="UP000002051"/>
    </source>
</evidence>
<dbReference type="Gramene" id="rna7201">
    <property type="protein sequence ID" value="RHN71587.1"/>
    <property type="gene ID" value="gene7201"/>
</dbReference>
<dbReference type="HOGENOM" id="CLU_2112479_0_0_1"/>
<reference evidence="3" key="5">
    <citation type="journal article" date="2018" name="Nat. Plants">
        <title>Whole-genome landscape of Medicago truncatula symbiotic genes.</title>
        <authorList>
            <person name="Pecrix Y."/>
            <person name="Gamas P."/>
            <person name="Carrere S."/>
        </authorList>
    </citation>
    <scope>NUCLEOTIDE SEQUENCE</scope>
    <source>
        <tissue evidence="3">Leaves</tissue>
    </source>
</reference>
<feature type="compositionally biased region" description="Polar residues" evidence="1">
    <location>
        <begin position="39"/>
        <end position="56"/>
    </location>
</feature>
<dbReference type="Proteomes" id="UP000265566">
    <property type="component" value="Chromosome 2"/>
</dbReference>
<dbReference type="EMBL" id="CM001218">
    <property type="protein sequence ID" value="AES63355.1"/>
    <property type="molecule type" value="Genomic_DNA"/>
</dbReference>
<gene>
    <name evidence="2" type="ordered locus">MTR_2g007860</name>
    <name evidence="3" type="ORF">MtrunA17_Chr2g0278461</name>
</gene>
<feature type="region of interest" description="Disordered" evidence="1">
    <location>
        <begin position="39"/>
        <end position="77"/>
    </location>
</feature>
<reference evidence="2 5" key="1">
    <citation type="journal article" date="2011" name="Nature">
        <title>The Medicago genome provides insight into the evolution of rhizobial symbioses.</title>
        <authorList>
            <person name="Young N.D."/>
            <person name="Debelle F."/>
            <person name="Oldroyd G.E."/>
            <person name="Geurts R."/>
            <person name="Cannon S.B."/>
            <person name="Udvardi M.K."/>
            <person name="Benedito V.A."/>
            <person name="Mayer K.F."/>
            <person name="Gouzy J."/>
            <person name="Schoof H."/>
            <person name="Van de Peer Y."/>
            <person name="Proost S."/>
            <person name="Cook D.R."/>
            <person name="Meyers B.C."/>
            <person name="Spannagl M."/>
            <person name="Cheung F."/>
            <person name="De Mita S."/>
            <person name="Krishnakumar V."/>
            <person name="Gundlach H."/>
            <person name="Zhou S."/>
            <person name="Mudge J."/>
            <person name="Bharti A.K."/>
            <person name="Murray J.D."/>
            <person name="Naoumkina M.A."/>
            <person name="Rosen B."/>
            <person name="Silverstein K.A."/>
            <person name="Tang H."/>
            <person name="Rombauts S."/>
            <person name="Zhao P.X."/>
            <person name="Zhou P."/>
            <person name="Barbe V."/>
            <person name="Bardou P."/>
            <person name="Bechner M."/>
            <person name="Bellec A."/>
            <person name="Berger A."/>
            <person name="Berges H."/>
            <person name="Bidwell S."/>
            <person name="Bisseling T."/>
            <person name="Choisne N."/>
            <person name="Couloux A."/>
            <person name="Denny R."/>
            <person name="Deshpande S."/>
            <person name="Dai X."/>
            <person name="Doyle J.J."/>
            <person name="Dudez A.M."/>
            <person name="Farmer A.D."/>
            <person name="Fouteau S."/>
            <person name="Franken C."/>
            <person name="Gibelin C."/>
            <person name="Gish J."/>
            <person name="Goldstein S."/>
            <person name="Gonzalez A.J."/>
            <person name="Green P.J."/>
            <person name="Hallab A."/>
            <person name="Hartog M."/>
            <person name="Hua A."/>
            <person name="Humphray S.J."/>
            <person name="Jeong D.H."/>
            <person name="Jing Y."/>
            <person name="Jocker A."/>
            <person name="Kenton S.M."/>
            <person name="Kim D.J."/>
            <person name="Klee K."/>
            <person name="Lai H."/>
            <person name="Lang C."/>
            <person name="Lin S."/>
            <person name="Macmil S.L."/>
            <person name="Magdelenat G."/>
            <person name="Matthews L."/>
            <person name="McCorrison J."/>
            <person name="Monaghan E.L."/>
            <person name="Mun J.H."/>
            <person name="Najar F.Z."/>
            <person name="Nicholson C."/>
            <person name="Noirot C."/>
            <person name="O'Bleness M."/>
            <person name="Paule C.R."/>
            <person name="Poulain J."/>
            <person name="Prion F."/>
            <person name="Qin B."/>
            <person name="Qu C."/>
            <person name="Retzel E.F."/>
            <person name="Riddle C."/>
            <person name="Sallet E."/>
            <person name="Samain S."/>
            <person name="Samson N."/>
            <person name="Sanders I."/>
            <person name="Saurat O."/>
            <person name="Scarpelli C."/>
            <person name="Schiex T."/>
            <person name="Segurens B."/>
            <person name="Severin A.J."/>
            <person name="Sherrier D.J."/>
            <person name="Shi R."/>
            <person name="Sims S."/>
            <person name="Singer S.R."/>
            <person name="Sinharoy S."/>
            <person name="Sterck L."/>
            <person name="Viollet A."/>
            <person name="Wang B.B."/>
            <person name="Wang K."/>
            <person name="Wang M."/>
            <person name="Wang X."/>
            <person name="Warfsmann J."/>
            <person name="Weissenbach J."/>
            <person name="White D.D."/>
            <person name="White J.D."/>
            <person name="Wiley G.B."/>
            <person name="Wincker P."/>
            <person name="Xing Y."/>
            <person name="Yang L."/>
            <person name="Yao Z."/>
            <person name="Ying F."/>
            <person name="Zhai J."/>
            <person name="Zhou L."/>
            <person name="Zuber A."/>
            <person name="Denarie J."/>
            <person name="Dixon R.A."/>
            <person name="May G.D."/>
            <person name="Schwartz D.C."/>
            <person name="Rogers J."/>
            <person name="Quetier F."/>
            <person name="Town C.D."/>
            <person name="Roe B.A."/>
        </authorList>
    </citation>
    <scope>NUCLEOTIDE SEQUENCE [LARGE SCALE GENOMIC DNA]</scope>
    <source>
        <strain evidence="2">A17</strain>
        <strain evidence="4 5">cv. Jemalong A17</strain>
    </source>
</reference>
<evidence type="ECO:0000256" key="1">
    <source>
        <dbReference type="SAM" id="MobiDB-lite"/>
    </source>
</evidence>